<accession>F5L797</accession>
<evidence type="ECO:0000313" key="3">
    <source>
        <dbReference type="EMBL" id="QZT34764.1"/>
    </source>
</evidence>
<dbReference type="OrthoDB" id="9813321at2"/>
<reference evidence="3 5" key="2">
    <citation type="journal article" date="2020" name="Extremophiles">
        <title>Genomic analysis of Caldalkalibacillus thermarum TA2.A1 reveals aerobic alkaliphilic metabolism and evolutionary hallmarks linking alkaliphilic bacteria and plant life.</title>
        <authorList>
            <person name="de Jong S.I."/>
            <person name="van den Broek M.A."/>
            <person name="Merkel A.Y."/>
            <person name="de la Torre Cortes P."/>
            <person name="Kalamorz F."/>
            <person name="Cook G.M."/>
            <person name="van Loosdrecht M.C.M."/>
            <person name="McMillan D.G.G."/>
        </authorList>
    </citation>
    <scope>NUCLEOTIDE SEQUENCE [LARGE SCALE GENOMIC DNA]</scope>
    <source>
        <strain evidence="3 5">TA2.A1</strain>
    </source>
</reference>
<feature type="domain" description="Putative regulatory protein FmdB zinc ribbon" evidence="1">
    <location>
        <begin position="1"/>
        <end position="40"/>
    </location>
</feature>
<dbReference type="Pfam" id="PF09723">
    <property type="entry name" value="Zn_ribbon_8"/>
    <property type="match status" value="1"/>
</dbReference>
<sequence>MPRYDFRCLNCGHEYEKWVSYSQKEAVTCPQCESKQKEIIFKATVKGPIANSTCSPSSGFS</sequence>
<evidence type="ECO:0000313" key="4">
    <source>
        <dbReference type="Proteomes" id="UP000010716"/>
    </source>
</evidence>
<dbReference type="EMBL" id="CP082237">
    <property type="protein sequence ID" value="QZT34764.1"/>
    <property type="molecule type" value="Genomic_DNA"/>
</dbReference>
<dbReference type="eggNOG" id="ENOG502ZX11">
    <property type="taxonomic scope" value="Bacteria"/>
</dbReference>
<dbReference type="InterPro" id="IPR013429">
    <property type="entry name" value="Regulatory_FmdB_Zinc_ribbon"/>
</dbReference>
<keyword evidence="5" id="KW-1185">Reference proteome</keyword>
<name>F5L797_CALTT</name>
<evidence type="ECO:0000313" key="5">
    <source>
        <dbReference type="Proteomes" id="UP000825179"/>
    </source>
</evidence>
<dbReference type="Proteomes" id="UP000010716">
    <property type="component" value="Unassembled WGS sequence"/>
</dbReference>
<dbReference type="EMBL" id="AFCE01000138">
    <property type="protein sequence ID" value="EGL82788.1"/>
    <property type="molecule type" value="Genomic_DNA"/>
</dbReference>
<evidence type="ECO:0000313" key="2">
    <source>
        <dbReference type="EMBL" id="EGL82788.1"/>
    </source>
</evidence>
<dbReference type="SMART" id="SM00834">
    <property type="entry name" value="CxxC_CXXC_SSSS"/>
    <property type="match status" value="1"/>
</dbReference>
<organism evidence="2 4">
    <name type="scientific">Caldalkalibacillus thermarum (strain TA2.A1)</name>
    <dbReference type="NCBI Taxonomy" id="986075"/>
    <lineage>
        <taxon>Bacteria</taxon>
        <taxon>Bacillati</taxon>
        <taxon>Bacillota</taxon>
        <taxon>Bacilli</taxon>
        <taxon>Bacillales</taxon>
        <taxon>Bacillaceae</taxon>
        <taxon>Caldalkalibacillus</taxon>
    </lineage>
</organism>
<reference evidence="3" key="3">
    <citation type="submission" date="2021-08" db="EMBL/GenBank/DDBJ databases">
        <authorList>
            <person name="de Jong S."/>
            <person name="van den Broek M."/>
            <person name="Merkel A."/>
            <person name="de la Torre Cortes P."/>
            <person name="Kalamorz F."/>
            <person name="Cook G."/>
            <person name="van Loosdrecht M."/>
            <person name="McMillan D."/>
        </authorList>
    </citation>
    <scope>NUCLEOTIDE SEQUENCE</scope>
    <source>
        <strain evidence="3">TA2.A1</strain>
    </source>
</reference>
<protein>
    <submittedName>
        <fullName evidence="2">Regulatory protein, FmdB family</fullName>
    </submittedName>
    <submittedName>
        <fullName evidence="3">Zinc ribbon domain-containing protein</fullName>
    </submittedName>
</protein>
<proteinExistence type="predicted"/>
<dbReference type="AlphaFoldDB" id="F5L797"/>
<evidence type="ECO:0000259" key="1">
    <source>
        <dbReference type="SMART" id="SM00834"/>
    </source>
</evidence>
<dbReference type="KEGG" id="cthu:HUR95_05680"/>
<dbReference type="Proteomes" id="UP000825179">
    <property type="component" value="Chromosome"/>
</dbReference>
<dbReference type="RefSeq" id="WP_007504725.1">
    <property type="nucleotide sequence ID" value="NZ_AFCE01000138.1"/>
</dbReference>
<dbReference type="NCBIfam" id="TIGR02605">
    <property type="entry name" value="CxxC_CxxC_SSSS"/>
    <property type="match status" value="1"/>
</dbReference>
<gene>
    <name evidence="2" type="ORF">CathTA2_1672</name>
    <name evidence="3" type="ORF">HUR95_05680</name>
</gene>
<reference evidence="2 4" key="1">
    <citation type="journal article" date="2011" name="J. Bacteriol.">
        <title>Draft genome sequence of the thermoalkaliphilic Caldalkalibacillus thermarum strain TA2.A1.</title>
        <authorList>
            <person name="Kalamorz F."/>
            <person name="Keis S."/>
            <person name="McMillan D.G."/>
            <person name="Olsson K."/>
            <person name="Stanton J.A."/>
            <person name="Stockwell P."/>
            <person name="Black M.A."/>
            <person name="Klingeman D.M."/>
            <person name="Land M.L."/>
            <person name="Han C.S."/>
            <person name="Martin S.L."/>
            <person name="Becher S.A."/>
            <person name="Peddie C.J."/>
            <person name="Morgan H.W."/>
            <person name="Matthies D."/>
            <person name="Preiss L."/>
            <person name="Meier T."/>
            <person name="Brown S.D."/>
            <person name="Cook G.M."/>
        </authorList>
    </citation>
    <scope>NUCLEOTIDE SEQUENCE [LARGE SCALE GENOMIC DNA]</scope>
    <source>
        <strain evidence="2 4">TA2.A1</strain>
    </source>
</reference>